<evidence type="ECO:0000313" key="3">
    <source>
        <dbReference type="Proteomes" id="UP000582643"/>
    </source>
</evidence>
<dbReference type="EMBL" id="JACHJY010000002">
    <property type="protein sequence ID" value="MBB4980760.1"/>
    <property type="molecule type" value="Genomic_DNA"/>
</dbReference>
<comment type="caution">
    <text evidence="2">The sequence shown here is derived from an EMBL/GenBank/DDBJ whole genome shotgun (WGS) entry which is preliminary data.</text>
</comment>
<dbReference type="RefSeq" id="WP_116157150.1">
    <property type="nucleotide sequence ID" value="NZ_JACHJY010000002.1"/>
</dbReference>
<dbReference type="Proteomes" id="UP000582643">
    <property type="component" value="Unassembled WGS sequence"/>
</dbReference>
<gene>
    <name evidence="2" type="ORF">GGE06_001668</name>
</gene>
<organism evidence="2 3">
    <name type="scientific">Streptomyces nymphaeiformis</name>
    <dbReference type="NCBI Taxonomy" id="2663842"/>
    <lineage>
        <taxon>Bacteria</taxon>
        <taxon>Bacillati</taxon>
        <taxon>Actinomycetota</taxon>
        <taxon>Actinomycetes</taxon>
        <taxon>Kitasatosporales</taxon>
        <taxon>Streptomycetaceae</taxon>
        <taxon>Streptomyces</taxon>
    </lineage>
</organism>
<evidence type="ECO:0000256" key="1">
    <source>
        <dbReference type="SAM" id="MobiDB-lite"/>
    </source>
</evidence>
<reference evidence="2 3" key="1">
    <citation type="submission" date="2020-08" db="EMBL/GenBank/DDBJ databases">
        <title>Genomic Encyclopedia of Type Strains, Phase III (KMG-III): the genomes of soil and plant-associated and newly described type strains.</title>
        <authorList>
            <person name="Whitman W."/>
        </authorList>
    </citation>
    <scope>NUCLEOTIDE SEQUENCE [LARGE SCALE GENOMIC DNA]</scope>
    <source>
        <strain evidence="2 3">SFB5A</strain>
    </source>
</reference>
<evidence type="ECO:0000313" key="2">
    <source>
        <dbReference type="EMBL" id="MBB4980760.1"/>
    </source>
</evidence>
<protein>
    <submittedName>
        <fullName evidence="2">Uncharacterized protein</fullName>
    </submittedName>
</protein>
<dbReference type="AlphaFoldDB" id="A0A7W7TZD1"/>
<name>A0A7W7TZD1_9ACTN</name>
<sequence>MFDVMSFGQFHRVEPVVRPSGTGGRLDDALAARVADPLFLLARQWQVAEFAGEDGGSPVWCTLSTESTPLGSFRPSADGTAVPLPKGVPLEFLAEAGAAPGEGARQLTLRAAARAGGRFLATLRTVNLPDGVLDDIDEAVLAKAPLPGPGSDPEQDPLRRDPAGRALREVLAGRAPDGAALAGHLADGWRPPGLTGPQRTAFDKAADLWLAWFREQYQPPVTSSWARERLEHRFAVTAAPGGRTVTLTAPEYTGGAADTYHFELDTGGGALPAPAGGTPVGVLPTRVTYPGMPAERWWEFEDATVNLPRIDAGVTDLARLLVVEFANVYGNDHWIVPVELATSALHRIASLTVVDTFEETTVIEPADDDHWSVFRLTDAATGAPAPPLLPLLPTASARLEGAPVEEVLFARDEMANLGFAIERIVQSATGRPRVRADEPPDDEPQVPPADPAALAYRLLTPVPPHWIPLVPVPLKEDSAAICLRRGQIPRFRADGTRLPQVKAAGRVLEPEVKRVFFRDEEVPRSGVTVSRVPVVARGEDGRIYQWVGRRVRAGRGEASSALAFDGAVPPKGS</sequence>
<keyword evidence="3" id="KW-1185">Reference proteome</keyword>
<proteinExistence type="predicted"/>
<accession>A0A7W7TZD1</accession>
<feature type="region of interest" description="Disordered" evidence="1">
    <location>
        <begin position="430"/>
        <end position="449"/>
    </location>
</feature>